<dbReference type="Proteomes" id="UP001163823">
    <property type="component" value="Chromosome 7"/>
</dbReference>
<name>A0AAD7LPA3_QUISA</name>
<evidence type="ECO:0000313" key="1">
    <source>
        <dbReference type="EMBL" id="KAJ7961820.1"/>
    </source>
</evidence>
<keyword evidence="2" id="KW-1185">Reference proteome</keyword>
<dbReference type="AlphaFoldDB" id="A0AAD7LPA3"/>
<reference evidence="1" key="1">
    <citation type="journal article" date="2023" name="Science">
        <title>Elucidation of the pathway for biosynthesis of saponin adjuvants from the soapbark tree.</title>
        <authorList>
            <person name="Reed J."/>
            <person name="Orme A."/>
            <person name="El-Demerdash A."/>
            <person name="Owen C."/>
            <person name="Martin L.B.B."/>
            <person name="Misra R.C."/>
            <person name="Kikuchi S."/>
            <person name="Rejzek M."/>
            <person name="Martin A.C."/>
            <person name="Harkess A."/>
            <person name="Leebens-Mack J."/>
            <person name="Louveau T."/>
            <person name="Stephenson M.J."/>
            <person name="Osbourn A."/>
        </authorList>
    </citation>
    <scope>NUCLEOTIDE SEQUENCE</scope>
    <source>
        <strain evidence="1">S10</strain>
    </source>
</reference>
<dbReference type="EMBL" id="JARAOO010000007">
    <property type="protein sequence ID" value="KAJ7961820.1"/>
    <property type="molecule type" value="Genomic_DNA"/>
</dbReference>
<protein>
    <submittedName>
        <fullName evidence="1">Uncharacterized protein</fullName>
    </submittedName>
</protein>
<sequence length="108" mass="11747">MASCKVPQNPHDKKTVLGAAQKSPYIGTIKDVWKQKDKAKKSGDDAQVLNLRANSIVLKNFTQRKMLIESETSPAASKDVVKDHGSKDQLIIGLQGLSDLDDSGLVML</sequence>
<organism evidence="1 2">
    <name type="scientific">Quillaja saponaria</name>
    <name type="common">Soap bark tree</name>
    <dbReference type="NCBI Taxonomy" id="32244"/>
    <lineage>
        <taxon>Eukaryota</taxon>
        <taxon>Viridiplantae</taxon>
        <taxon>Streptophyta</taxon>
        <taxon>Embryophyta</taxon>
        <taxon>Tracheophyta</taxon>
        <taxon>Spermatophyta</taxon>
        <taxon>Magnoliopsida</taxon>
        <taxon>eudicotyledons</taxon>
        <taxon>Gunneridae</taxon>
        <taxon>Pentapetalae</taxon>
        <taxon>rosids</taxon>
        <taxon>fabids</taxon>
        <taxon>Fabales</taxon>
        <taxon>Quillajaceae</taxon>
        <taxon>Quillaja</taxon>
    </lineage>
</organism>
<comment type="caution">
    <text evidence="1">The sequence shown here is derived from an EMBL/GenBank/DDBJ whole genome shotgun (WGS) entry which is preliminary data.</text>
</comment>
<evidence type="ECO:0000313" key="2">
    <source>
        <dbReference type="Proteomes" id="UP001163823"/>
    </source>
</evidence>
<gene>
    <name evidence="1" type="ORF">O6P43_017123</name>
</gene>
<accession>A0AAD7LPA3</accession>
<dbReference type="KEGG" id="qsa:O6P43_017123"/>
<proteinExistence type="predicted"/>